<sequence length="368" mass="42156">MAILRCASCGYLREVANQHIARTVACPLCKKTAQVHDTIVLIQKLTDKNKELKQIALTARAKAAETIAATKPQSNNIGALFNTFNNGESAQLKSPKPTSTAQALDKGYAFSHKNDFPFENDLDSLQNWFKSRQIALTLDDQLMDISGYFDEVAVELGDNYALLNKLIASIKRLQTKENARLCFHFGHYSEVEIKKLKDFIQLLYKCAFITRYNIDNKTKDRVYLSLQPARKIVNFFNGDWLEWYIFMKVTSLLWEKRVKFGYFRGGKISFPDNERNEIDLFFLIQGSIPLWIECKSGEFRDSLYKYQQLRKRLRLTHSESILFVLGISNEEAESLSRSFDMTIVNETLFLAALSKMMGVGITQSTKIA</sequence>
<dbReference type="RefSeq" id="WP_062153835.1">
    <property type="nucleotide sequence ID" value="NZ_CP012373.2"/>
</dbReference>
<evidence type="ECO:0000313" key="3">
    <source>
        <dbReference type="Proteomes" id="UP000234271"/>
    </source>
</evidence>
<proteinExistence type="predicted"/>
<dbReference type="AlphaFoldDB" id="A0A2N9YF95"/>
<dbReference type="InterPro" id="IPR015093">
    <property type="entry name" value="Card1_endonucl_dom"/>
</dbReference>
<dbReference type="OrthoDB" id="5561245at2"/>
<dbReference type="Gene3D" id="3.40.1350.10">
    <property type="match status" value="1"/>
</dbReference>
<keyword evidence="3" id="KW-1185">Reference proteome</keyword>
<dbReference type="KEGG" id="blep:AL038_14020"/>
<dbReference type="SUPFAM" id="SSF52980">
    <property type="entry name" value="Restriction endonuclease-like"/>
    <property type="match status" value="1"/>
</dbReference>
<evidence type="ECO:0000259" key="1">
    <source>
        <dbReference type="Pfam" id="PF09002"/>
    </source>
</evidence>
<name>A0A2N9YF95_9GAMM</name>
<accession>A0A2N9YF95</accession>
<dbReference type="Pfam" id="PF09002">
    <property type="entry name" value="Card1_endonuc"/>
    <property type="match status" value="1"/>
</dbReference>
<dbReference type="GO" id="GO:0003676">
    <property type="term" value="F:nucleic acid binding"/>
    <property type="evidence" value="ECO:0007669"/>
    <property type="project" value="InterPro"/>
</dbReference>
<reference evidence="3" key="1">
    <citation type="submission" date="2016-12" db="EMBL/GenBank/DDBJ databases">
        <title>Complete Genome Sequence of Beggiatoa leptomitiformis D-401.</title>
        <authorList>
            <person name="Fomenkov A."/>
            <person name="Vincze T."/>
            <person name="Grabovich M."/>
            <person name="Anton B.P."/>
            <person name="Dubinina G."/>
            <person name="Orlova M."/>
            <person name="Belousova E."/>
            <person name="Roberts R.J."/>
        </authorList>
    </citation>
    <scope>NUCLEOTIDE SEQUENCE [LARGE SCALE GENOMIC DNA]</scope>
    <source>
        <strain evidence="3">D-401</strain>
    </source>
</reference>
<dbReference type="STRING" id="288004.AL038_14020"/>
<dbReference type="InterPro" id="IPR011856">
    <property type="entry name" value="tRNA_endonuc-like_dom_sf"/>
</dbReference>
<evidence type="ECO:0000313" key="2">
    <source>
        <dbReference type="EMBL" id="AUI69039.1"/>
    </source>
</evidence>
<dbReference type="EMBL" id="CP018889">
    <property type="protein sequence ID" value="AUI69039.1"/>
    <property type="molecule type" value="Genomic_DNA"/>
</dbReference>
<organism evidence="2 3">
    <name type="scientific">Beggiatoa leptomitoformis</name>
    <dbReference type="NCBI Taxonomy" id="288004"/>
    <lineage>
        <taxon>Bacteria</taxon>
        <taxon>Pseudomonadati</taxon>
        <taxon>Pseudomonadota</taxon>
        <taxon>Gammaproteobacteria</taxon>
        <taxon>Thiotrichales</taxon>
        <taxon>Thiotrichaceae</taxon>
        <taxon>Beggiatoa</taxon>
    </lineage>
</organism>
<dbReference type="Proteomes" id="UP000234271">
    <property type="component" value="Chromosome"/>
</dbReference>
<dbReference type="InterPro" id="IPR011335">
    <property type="entry name" value="Restrct_endonuc-II-like"/>
</dbReference>
<feature type="domain" description="Card1 endonuclease" evidence="1">
    <location>
        <begin position="233"/>
        <end position="324"/>
    </location>
</feature>
<gene>
    <name evidence="2" type="ORF">BLE401_10235</name>
</gene>
<protein>
    <submittedName>
        <fullName evidence="2">DUF1887 family protein</fullName>
    </submittedName>
</protein>